<organism evidence="2">
    <name type="scientific">marine metagenome</name>
    <dbReference type="NCBI Taxonomy" id="408172"/>
    <lineage>
        <taxon>unclassified sequences</taxon>
        <taxon>metagenomes</taxon>
        <taxon>ecological metagenomes</taxon>
    </lineage>
</organism>
<proteinExistence type="predicted"/>
<feature type="domain" description="SIS" evidence="1">
    <location>
        <begin position="34"/>
        <end position="134"/>
    </location>
</feature>
<dbReference type="InterPro" id="IPR046348">
    <property type="entry name" value="SIS_dom_sf"/>
</dbReference>
<feature type="non-terminal residue" evidence="2">
    <location>
        <position position="134"/>
    </location>
</feature>
<dbReference type="Pfam" id="PF13580">
    <property type="entry name" value="SIS_2"/>
    <property type="match status" value="1"/>
</dbReference>
<protein>
    <recommendedName>
        <fullName evidence="1">SIS domain-containing protein</fullName>
    </recommendedName>
</protein>
<dbReference type="InterPro" id="IPR001347">
    <property type="entry name" value="SIS_dom"/>
</dbReference>
<dbReference type="PANTHER" id="PTHR30390">
    <property type="entry name" value="SEDOHEPTULOSE 7-PHOSPHATE ISOMERASE / DNAA INITIATOR-ASSOCIATING FACTOR FOR REPLICATION INITIATION"/>
    <property type="match status" value="1"/>
</dbReference>
<accession>A0A382CVU3</accession>
<evidence type="ECO:0000313" key="2">
    <source>
        <dbReference type="EMBL" id="SVB30270.1"/>
    </source>
</evidence>
<sequence>VIDDPDAAFRYFESYFSGLARLFDTVAPEDLVAAAEVIDTASSAGRKTIVVGNGGSAAIASHVAVDLVKSAGRRAVAFHDPALITCYANDYGYGNWVAEAMRSHADPGDAAVLVSSSGRSDNIVNGARAASEMG</sequence>
<dbReference type="GO" id="GO:0097367">
    <property type="term" value="F:carbohydrate derivative binding"/>
    <property type="evidence" value="ECO:0007669"/>
    <property type="project" value="InterPro"/>
</dbReference>
<dbReference type="PANTHER" id="PTHR30390:SF7">
    <property type="entry name" value="PHOSPHOHEPTOSE ISOMERASE"/>
    <property type="match status" value="1"/>
</dbReference>
<dbReference type="Gene3D" id="3.40.50.10490">
    <property type="entry name" value="Glucose-6-phosphate isomerase like protein, domain 1"/>
    <property type="match status" value="1"/>
</dbReference>
<gene>
    <name evidence="2" type="ORF">METZ01_LOCUS183124</name>
</gene>
<reference evidence="2" key="1">
    <citation type="submission" date="2018-05" db="EMBL/GenBank/DDBJ databases">
        <authorList>
            <person name="Lanie J.A."/>
            <person name="Ng W.-L."/>
            <person name="Kazmierczak K.M."/>
            <person name="Andrzejewski T.M."/>
            <person name="Davidsen T.M."/>
            <person name="Wayne K.J."/>
            <person name="Tettelin H."/>
            <person name="Glass J.I."/>
            <person name="Rusch D."/>
            <person name="Podicherti R."/>
            <person name="Tsui H.-C.T."/>
            <person name="Winkler M.E."/>
        </authorList>
    </citation>
    <scope>NUCLEOTIDE SEQUENCE</scope>
</reference>
<dbReference type="InterPro" id="IPR050099">
    <property type="entry name" value="SIS_GmhA/DiaA_subfam"/>
</dbReference>
<dbReference type="AlphaFoldDB" id="A0A382CVU3"/>
<dbReference type="EMBL" id="UINC01036385">
    <property type="protein sequence ID" value="SVB30270.1"/>
    <property type="molecule type" value="Genomic_DNA"/>
</dbReference>
<dbReference type="PROSITE" id="PS51464">
    <property type="entry name" value="SIS"/>
    <property type="match status" value="1"/>
</dbReference>
<name>A0A382CVU3_9ZZZZ</name>
<dbReference type="GO" id="GO:1901135">
    <property type="term" value="P:carbohydrate derivative metabolic process"/>
    <property type="evidence" value="ECO:0007669"/>
    <property type="project" value="InterPro"/>
</dbReference>
<feature type="non-terminal residue" evidence="2">
    <location>
        <position position="1"/>
    </location>
</feature>
<dbReference type="SUPFAM" id="SSF53697">
    <property type="entry name" value="SIS domain"/>
    <property type="match status" value="1"/>
</dbReference>
<evidence type="ECO:0000259" key="1">
    <source>
        <dbReference type="PROSITE" id="PS51464"/>
    </source>
</evidence>